<dbReference type="Proteomes" id="UP000595814">
    <property type="component" value="Chromosome"/>
</dbReference>
<proteinExistence type="predicted"/>
<keyword evidence="2" id="KW-1185">Reference proteome</keyword>
<name>A0AC61MQJ7_9FIRM</name>
<gene>
    <name evidence="1" type="ORF">JFY71_11520</name>
</gene>
<accession>A0AC61MQJ7</accession>
<evidence type="ECO:0000313" key="1">
    <source>
        <dbReference type="EMBL" id="QQK07884.1"/>
    </source>
</evidence>
<dbReference type="EMBL" id="CP066744">
    <property type="protein sequence ID" value="QQK07884.1"/>
    <property type="molecule type" value="Genomic_DNA"/>
</dbReference>
<reference evidence="1 2" key="1">
    <citation type="journal article" date="2022" name="Int. J. Syst. Evol. Microbiol.">
        <title>Miniphocaeibacter halophilus sp. nov., an ammonium-tolerant acetate-producing bacterium isolated from a biogas system.</title>
        <authorList>
            <person name="Schnurer A."/>
            <person name="Singh A."/>
            <person name="Bi S."/>
            <person name="Qiao W."/>
            <person name="Westerholm M."/>
        </authorList>
    </citation>
    <scope>NUCLEOTIDE SEQUENCE [LARGE SCALE GENOMIC DNA]</scope>
    <source>
        <strain evidence="1 2">AMB_01</strain>
    </source>
</reference>
<protein>
    <submittedName>
        <fullName evidence="1">Molybdopterin-binding protein</fullName>
    </submittedName>
</protein>
<sequence length="341" mass="38060">MKKIKTQDAIGHVLPHDMTRIVKDEYKGPAFKKGHVIKEEDIPLLLEMGKEHIYVLEKDENMIHENDAAKILANICINDYMEMTDVQEGKIEIKATEDGFFEVDTDRLFELNYLGDIAIATRTGNLPVKKGDVLAGTRIIPLLIEKNQLEEAEKIKNGVPIFKITPFRKLKGGIVTTGSEVYNNRIVDKFTPVVKDKLKEYNVELIHHEICDDKTEMIKNAIMKIKEMGADVILCTGGMSVDPDDLTPAAIKESGANIIAYGAPTLPGSMFLVGYFDDDTAIMGLPGCVMYTKTTVFDILFPYVIAGKKITREQIARLGYGGYCLKCETCHYPNCEFGKGV</sequence>
<organism evidence="1 2">
    <name type="scientific">Miniphocaeibacter halophilus</name>
    <dbReference type="NCBI Taxonomy" id="2931922"/>
    <lineage>
        <taxon>Bacteria</taxon>
        <taxon>Bacillati</taxon>
        <taxon>Bacillota</taxon>
        <taxon>Tissierellia</taxon>
        <taxon>Tissierellales</taxon>
        <taxon>Peptoniphilaceae</taxon>
        <taxon>Miniphocaeibacter</taxon>
    </lineage>
</organism>
<evidence type="ECO:0000313" key="2">
    <source>
        <dbReference type="Proteomes" id="UP000595814"/>
    </source>
</evidence>